<protein>
    <submittedName>
        <fullName evidence="4">Peptidase_M13 domain-containing protein</fullName>
    </submittedName>
</protein>
<dbReference type="PANTHER" id="PTHR11733:SF237">
    <property type="entry name" value="NEPRILYSIN-LIKE 4"/>
    <property type="match status" value="1"/>
</dbReference>
<dbReference type="AlphaFoldDB" id="A0A0N5CAW9"/>
<accession>A0A0N5CAW9</accession>
<dbReference type="CDD" id="cd08662">
    <property type="entry name" value="M13"/>
    <property type="match status" value="1"/>
</dbReference>
<organism evidence="3 4">
    <name type="scientific">Strongyloides papillosus</name>
    <name type="common">Intestinal threadworm</name>
    <dbReference type="NCBI Taxonomy" id="174720"/>
    <lineage>
        <taxon>Eukaryota</taxon>
        <taxon>Metazoa</taxon>
        <taxon>Ecdysozoa</taxon>
        <taxon>Nematoda</taxon>
        <taxon>Chromadorea</taxon>
        <taxon>Rhabditida</taxon>
        <taxon>Tylenchina</taxon>
        <taxon>Panagrolaimomorpha</taxon>
        <taxon>Strongyloidoidea</taxon>
        <taxon>Strongyloididae</taxon>
        <taxon>Strongyloides</taxon>
    </lineage>
</organism>
<keyword evidence="1" id="KW-0732">Signal</keyword>
<dbReference type="GO" id="GO:0016485">
    <property type="term" value="P:protein processing"/>
    <property type="evidence" value="ECO:0007669"/>
    <property type="project" value="TreeGrafter"/>
</dbReference>
<evidence type="ECO:0000256" key="1">
    <source>
        <dbReference type="SAM" id="SignalP"/>
    </source>
</evidence>
<dbReference type="Proteomes" id="UP000046392">
    <property type="component" value="Unplaced"/>
</dbReference>
<reference evidence="4" key="1">
    <citation type="submission" date="2017-02" db="UniProtKB">
        <authorList>
            <consortium name="WormBaseParasite"/>
        </authorList>
    </citation>
    <scope>IDENTIFICATION</scope>
</reference>
<dbReference type="GO" id="GO:0005886">
    <property type="term" value="C:plasma membrane"/>
    <property type="evidence" value="ECO:0007669"/>
    <property type="project" value="TreeGrafter"/>
</dbReference>
<dbReference type="InterPro" id="IPR042089">
    <property type="entry name" value="Peptidase_M13_dom_2"/>
</dbReference>
<evidence type="ECO:0000259" key="2">
    <source>
        <dbReference type="Pfam" id="PF01431"/>
    </source>
</evidence>
<dbReference type="PROSITE" id="PS51885">
    <property type="entry name" value="NEPRILYSIN"/>
    <property type="match status" value="1"/>
</dbReference>
<feature type="signal peptide" evidence="1">
    <location>
        <begin position="1"/>
        <end position="29"/>
    </location>
</feature>
<dbReference type="Gene3D" id="1.10.1380.10">
    <property type="entry name" value="Neutral endopeptidase , domain2"/>
    <property type="match status" value="1"/>
</dbReference>
<dbReference type="GO" id="GO:0004222">
    <property type="term" value="F:metalloendopeptidase activity"/>
    <property type="evidence" value="ECO:0007669"/>
    <property type="project" value="InterPro"/>
</dbReference>
<name>A0A0N5CAW9_STREA</name>
<evidence type="ECO:0000313" key="4">
    <source>
        <dbReference type="WBParaSite" id="SPAL_0001503500.1"/>
    </source>
</evidence>
<dbReference type="Gene3D" id="3.40.390.10">
    <property type="entry name" value="Collagenase (Catalytic Domain)"/>
    <property type="match status" value="2"/>
</dbReference>
<keyword evidence="3" id="KW-1185">Reference proteome</keyword>
<dbReference type="InterPro" id="IPR024079">
    <property type="entry name" value="MetalloPept_cat_dom_sf"/>
</dbReference>
<dbReference type="InterPro" id="IPR018497">
    <property type="entry name" value="Peptidase_M13_C"/>
</dbReference>
<proteinExistence type="predicted"/>
<dbReference type="InterPro" id="IPR000718">
    <property type="entry name" value="Peptidase_M13"/>
</dbReference>
<dbReference type="SUPFAM" id="SSF55486">
    <property type="entry name" value="Metalloproteases ('zincins'), catalytic domain"/>
    <property type="match status" value="2"/>
</dbReference>
<feature type="domain" description="Peptidase M13 C-terminal" evidence="2">
    <location>
        <begin position="291"/>
        <end position="499"/>
    </location>
</feature>
<sequence length="500" mass="58682">MKLILVGLFIYSLLPILRISEFISGKVLGNNLMSNDGEEADLNLPLRSINLDKISRSLSEYVDFDVDPCDDFHKFTCKKWLKYSGSEKNNIMEDDESPFTHKFENFEKRAIRGDFNHMSEAIKKINRIYQKCEMIEVDYNINCTDQLRNFALYAFASVYINNQIKDRNIEDDYIIAKGMINNIKEELKILINDKKNLFDEKSRSNFMEKVDYMILFQKFHKDLSDVSFMEECYKYIQYIDSYNFDEIKENLVNYNLMEFESEEIRNRCLLYLQTDNSLDYNIILDLVDDEATYSREDNYFIINPSMLKEPYFSVDYPDSLNYGGLGVVIGHEIIHGFDSEGVHYDYLGKTDSKMISESSEDKYKQKSECFEEQYGNEVDIISNKNINGTLTLNENIADNGGIKIAHRAYMKYIQSIEHEEPIIPGFENFTSEKLFFINFGRSLCEKSRDEIIEKKPYEDGEHSTVNLRVIKTLSNYKPFSKAFDCDVGRNMNLEDKCELW</sequence>
<dbReference type="PRINTS" id="PR00786">
    <property type="entry name" value="NEPRILYSIN"/>
</dbReference>
<dbReference type="PANTHER" id="PTHR11733">
    <property type="entry name" value="ZINC METALLOPROTEASE FAMILY M13 NEPRILYSIN-RELATED"/>
    <property type="match status" value="1"/>
</dbReference>
<dbReference type="Pfam" id="PF01431">
    <property type="entry name" value="Peptidase_M13"/>
    <property type="match status" value="1"/>
</dbReference>
<dbReference type="WBParaSite" id="SPAL_0001503500.1">
    <property type="protein sequence ID" value="SPAL_0001503500.1"/>
    <property type="gene ID" value="SPAL_0001503500"/>
</dbReference>
<evidence type="ECO:0000313" key="3">
    <source>
        <dbReference type="Proteomes" id="UP000046392"/>
    </source>
</evidence>
<feature type="chain" id="PRO_5005895626" evidence="1">
    <location>
        <begin position="30"/>
        <end position="500"/>
    </location>
</feature>